<gene>
    <name evidence="1" type="ORF">CASFOL_037077</name>
</gene>
<sequence length="250" mass="28950">MIIFSGLISRFKVIGNAGVMNFKFSEEVVKRIPNIKKLSIKYSKLMGTKIDEYYRISNIKLLSKLESLKVSCIYYFRGAPYPNYPLTFPQSLKKLNVLIGNKFEWEEMLEKMGSLPLLEKLTLWSGIFKTGKWEIVEGQFPSLEYLRLFHCDGLEHWTAAEDSESIFPRLEKFIIYGAERLKKIPCEIGNISTLQEIMLIYCNEALVKSAKEMVEEQMELQGEQLPFHVVVGNKNKELESLSGPNFEVRR</sequence>
<reference evidence="2" key="1">
    <citation type="journal article" date="2024" name="IScience">
        <title>Strigolactones Initiate the Formation of Haustorium-like Structures in Castilleja.</title>
        <authorList>
            <person name="Buerger M."/>
            <person name="Peterson D."/>
            <person name="Chory J."/>
        </authorList>
    </citation>
    <scope>NUCLEOTIDE SEQUENCE [LARGE SCALE GENOMIC DNA]</scope>
</reference>
<dbReference type="AlphaFoldDB" id="A0ABD3BQF8"/>
<organism evidence="1 2">
    <name type="scientific">Castilleja foliolosa</name>
    <dbReference type="NCBI Taxonomy" id="1961234"/>
    <lineage>
        <taxon>Eukaryota</taxon>
        <taxon>Viridiplantae</taxon>
        <taxon>Streptophyta</taxon>
        <taxon>Embryophyta</taxon>
        <taxon>Tracheophyta</taxon>
        <taxon>Spermatophyta</taxon>
        <taxon>Magnoliopsida</taxon>
        <taxon>eudicotyledons</taxon>
        <taxon>Gunneridae</taxon>
        <taxon>Pentapetalae</taxon>
        <taxon>asterids</taxon>
        <taxon>lamiids</taxon>
        <taxon>Lamiales</taxon>
        <taxon>Orobanchaceae</taxon>
        <taxon>Pedicularideae</taxon>
        <taxon>Castillejinae</taxon>
        <taxon>Castilleja</taxon>
    </lineage>
</organism>
<evidence type="ECO:0000313" key="2">
    <source>
        <dbReference type="Proteomes" id="UP001632038"/>
    </source>
</evidence>
<dbReference type="InterPro" id="IPR032675">
    <property type="entry name" value="LRR_dom_sf"/>
</dbReference>
<dbReference type="EMBL" id="JAVIJP010000069">
    <property type="protein sequence ID" value="KAL3619507.1"/>
    <property type="molecule type" value="Genomic_DNA"/>
</dbReference>
<dbReference type="PANTHER" id="PTHR15140:SF33">
    <property type="entry name" value="LATE BLIGHT RESISTANCE PROTEIN HOMOLOG R1A-3 ISOFORM X1"/>
    <property type="match status" value="1"/>
</dbReference>
<accession>A0ABD3BQF8</accession>
<name>A0ABD3BQF8_9LAMI</name>
<evidence type="ECO:0000313" key="1">
    <source>
        <dbReference type="EMBL" id="KAL3619507.1"/>
    </source>
</evidence>
<dbReference type="Gene3D" id="3.80.10.10">
    <property type="entry name" value="Ribonuclease Inhibitor"/>
    <property type="match status" value="1"/>
</dbReference>
<dbReference type="Proteomes" id="UP001632038">
    <property type="component" value="Unassembled WGS sequence"/>
</dbReference>
<comment type="caution">
    <text evidence="1">The sequence shown here is derived from an EMBL/GenBank/DDBJ whole genome shotgun (WGS) entry which is preliminary data.</text>
</comment>
<keyword evidence="2" id="KW-1185">Reference proteome</keyword>
<dbReference type="SUPFAM" id="SSF52047">
    <property type="entry name" value="RNI-like"/>
    <property type="match status" value="1"/>
</dbReference>
<proteinExistence type="predicted"/>
<protein>
    <submittedName>
        <fullName evidence="1">Uncharacterized protein</fullName>
    </submittedName>
</protein>
<dbReference type="PANTHER" id="PTHR15140">
    <property type="entry name" value="TUBULIN-SPECIFIC CHAPERONE E"/>
    <property type="match status" value="1"/>
</dbReference>